<dbReference type="PANTHER" id="PTHR30408">
    <property type="entry name" value="TYPE-1 RESTRICTION ENZYME ECOKI SPECIFICITY PROTEIN"/>
    <property type="match status" value="1"/>
</dbReference>
<reference evidence="6 7" key="1">
    <citation type="submission" date="2024-05" db="EMBL/GenBank/DDBJ databases">
        <authorList>
            <person name="Kim H.-Y."/>
            <person name="Kim E."/>
            <person name="Cai Y."/>
            <person name="Yang S.-M."/>
            <person name="Lee W."/>
        </authorList>
    </citation>
    <scope>NUCLEOTIDE SEQUENCE [LARGE SCALE GENOMIC DNA]</scope>
    <source>
        <strain evidence="6 7">FBL11</strain>
    </source>
</reference>
<dbReference type="SUPFAM" id="SSF116734">
    <property type="entry name" value="DNA methylase specificity domain"/>
    <property type="match status" value="2"/>
</dbReference>
<keyword evidence="6" id="KW-0255">Endonuclease</keyword>
<keyword evidence="6" id="KW-0378">Hydrolase</keyword>
<feature type="domain" description="Type I restriction modification DNA specificity" evidence="5">
    <location>
        <begin position="19"/>
        <end position="175"/>
    </location>
</feature>
<dbReference type="EMBL" id="JBDGHN010000002">
    <property type="protein sequence ID" value="MEN2751236.1"/>
    <property type="molecule type" value="Genomic_DNA"/>
</dbReference>
<dbReference type="EC" id="3.1.21.-" evidence="6"/>
<keyword evidence="6" id="KW-0540">Nuclease</keyword>
<organism evidence="6 7">
    <name type="scientific">Psychrobacter saeujeotis</name>
    <dbReference type="NCBI Taxonomy" id="3143436"/>
    <lineage>
        <taxon>Bacteria</taxon>
        <taxon>Pseudomonadati</taxon>
        <taxon>Pseudomonadota</taxon>
        <taxon>Gammaproteobacteria</taxon>
        <taxon>Moraxellales</taxon>
        <taxon>Moraxellaceae</taxon>
        <taxon>Psychrobacter</taxon>
    </lineage>
</organism>
<evidence type="ECO:0000313" key="7">
    <source>
        <dbReference type="Proteomes" id="UP001461960"/>
    </source>
</evidence>
<dbReference type="InterPro" id="IPR000055">
    <property type="entry name" value="Restrct_endonuc_typeI_TRD"/>
</dbReference>
<feature type="domain" description="Type I restriction modification DNA specificity" evidence="5">
    <location>
        <begin position="218"/>
        <end position="374"/>
    </location>
</feature>
<keyword evidence="2" id="KW-0680">Restriction system</keyword>
<evidence type="ECO:0000256" key="2">
    <source>
        <dbReference type="ARBA" id="ARBA00022747"/>
    </source>
</evidence>
<dbReference type="InterPro" id="IPR052021">
    <property type="entry name" value="Type-I_RS_S_subunit"/>
</dbReference>
<accession>A0ABU9X755</accession>
<sequence>MSNVMIPEGYKQTEVGVIPENWEVKKLGELLDYEQPTKYIINGKEFLKSGTTPVLTAGKSFILGYTEETHGINTKLPVIIFDDFTTATQFVSFPFKVKSSAMKILRPKSDEAPISLIHSLLVNIDFEVGDHKRHWIGEFSKLKVGIPNSLKEQTAIATALSDIDNLIQSLEKLIDKKEAIKTGTMQQLLTGKTRLPEFATREDGNPKEFKQTELGRIPEDWDLVELRDLLSYEQPTKYIIDGNEFLEDGTTPVLTAGKSFILGYTEETHGIYRNLPTIIFDDFTTATQFVNFPFKVKSSAMKILKPKSTSIPIQLIYLLLSNIDYKVGDHKRHWISEFSSLKVSLPNSSIEQTAIATILSDMDAEIQTLQQRLEKTRDIKQGMMQQLLTGKVRLVD</sequence>
<keyword evidence="7" id="KW-1185">Reference proteome</keyword>
<dbReference type="Gene3D" id="1.10.287.1120">
    <property type="entry name" value="Bipartite methylase S protein"/>
    <property type="match status" value="2"/>
</dbReference>
<dbReference type="CDD" id="cd17274">
    <property type="entry name" value="RMtype1_S_Eco540ANI-TRD1-CR1_like"/>
    <property type="match status" value="2"/>
</dbReference>
<feature type="coiled-coil region" evidence="4">
    <location>
        <begin position="359"/>
        <end position="386"/>
    </location>
</feature>
<protein>
    <submittedName>
        <fullName evidence="6">Restriction endonuclease subunit S</fullName>
        <ecNumber evidence="6">3.1.21.-</ecNumber>
    </submittedName>
</protein>
<dbReference type="PANTHER" id="PTHR30408:SF12">
    <property type="entry name" value="TYPE I RESTRICTION ENZYME MJAVIII SPECIFICITY SUBUNIT"/>
    <property type="match status" value="1"/>
</dbReference>
<evidence type="ECO:0000256" key="1">
    <source>
        <dbReference type="ARBA" id="ARBA00010923"/>
    </source>
</evidence>
<dbReference type="GO" id="GO:0004519">
    <property type="term" value="F:endonuclease activity"/>
    <property type="evidence" value="ECO:0007669"/>
    <property type="project" value="UniProtKB-KW"/>
</dbReference>
<evidence type="ECO:0000256" key="3">
    <source>
        <dbReference type="ARBA" id="ARBA00023125"/>
    </source>
</evidence>
<dbReference type="GO" id="GO:0016787">
    <property type="term" value="F:hydrolase activity"/>
    <property type="evidence" value="ECO:0007669"/>
    <property type="project" value="UniProtKB-KW"/>
</dbReference>
<dbReference type="Pfam" id="PF01420">
    <property type="entry name" value="Methylase_S"/>
    <property type="match status" value="2"/>
</dbReference>
<gene>
    <name evidence="6" type="ORF">AAIR29_06260</name>
</gene>
<evidence type="ECO:0000313" key="6">
    <source>
        <dbReference type="EMBL" id="MEN2751236.1"/>
    </source>
</evidence>
<dbReference type="Gene3D" id="3.90.220.20">
    <property type="entry name" value="DNA methylase specificity domains"/>
    <property type="match status" value="2"/>
</dbReference>
<name>A0ABU9X755_9GAMM</name>
<dbReference type="InterPro" id="IPR044946">
    <property type="entry name" value="Restrct_endonuc_typeI_TRD_sf"/>
</dbReference>
<keyword evidence="4" id="KW-0175">Coiled coil</keyword>
<comment type="caution">
    <text evidence="6">The sequence shown here is derived from an EMBL/GenBank/DDBJ whole genome shotgun (WGS) entry which is preliminary data.</text>
</comment>
<evidence type="ECO:0000256" key="4">
    <source>
        <dbReference type="SAM" id="Coils"/>
    </source>
</evidence>
<keyword evidence="3" id="KW-0238">DNA-binding</keyword>
<comment type="similarity">
    <text evidence="1">Belongs to the type-I restriction system S methylase family.</text>
</comment>
<dbReference type="Proteomes" id="UP001461960">
    <property type="component" value="Unassembled WGS sequence"/>
</dbReference>
<proteinExistence type="inferred from homology"/>
<dbReference type="RefSeq" id="WP_299219819.1">
    <property type="nucleotide sequence ID" value="NZ_JBDGHN010000002.1"/>
</dbReference>
<evidence type="ECO:0000259" key="5">
    <source>
        <dbReference type="Pfam" id="PF01420"/>
    </source>
</evidence>